<organism evidence="1 2">
    <name type="scientific">Chryseobacterium pennae</name>
    <dbReference type="NCBI Taxonomy" id="2258962"/>
    <lineage>
        <taxon>Bacteria</taxon>
        <taxon>Pseudomonadati</taxon>
        <taxon>Bacteroidota</taxon>
        <taxon>Flavobacteriia</taxon>
        <taxon>Flavobacteriales</taxon>
        <taxon>Weeksellaceae</taxon>
        <taxon>Chryseobacterium group</taxon>
        <taxon>Chryseobacterium</taxon>
    </lineage>
</organism>
<evidence type="ECO:0000313" key="1">
    <source>
        <dbReference type="EMBL" id="REC62865.1"/>
    </source>
</evidence>
<dbReference type="AlphaFoldDB" id="A0A3D9CAH1"/>
<sequence length="75" mass="8937">MDKPDIINFNFNNTEYNIEIIGNVDKIDGFYYYTFKFDENHFITISKFDDEKWQIVSMSKNSIAEQLGKIIDEMP</sequence>
<gene>
    <name evidence="1" type="ORF">DRF65_08565</name>
</gene>
<proteinExistence type="predicted"/>
<keyword evidence="2" id="KW-1185">Reference proteome</keyword>
<accession>A0A3D9CAH1</accession>
<dbReference type="RefSeq" id="WP_115970353.1">
    <property type="nucleotide sequence ID" value="NZ_QNVT01000006.1"/>
</dbReference>
<name>A0A3D9CAH1_9FLAO</name>
<dbReference type="EMBL" id="QNVT01000006">
    <property type="protein sequence ID" value="REC62865.1"/>
    <property type="molecule type" value="Genomic_DNA"/>
</dbReference>
<reference evidence="2" key="1">
    <citation type="submission" date="2018-06" db="EMBL/GenBank/DDBJ databases">
        <authorList>
            <person name="Lum Nde A."/>
            <person name="Hugo C."/>
        </authorList>
    </citation>
    <scope>NUCLEOTIDE SEQUENCE [LARGE SCALE GENOMIC DNA]</scope>
    <source>
        <strain evidence="2">1_F178</strain>
    </source>
</reference>
<comment type="caution">
    <text evidence="1">The sequence shown here is derived from an EMBL/GenBank/DDBJ whole genome shotgun (WGS) entry which is preliminary data.</text>
</comment>
<dbReference type="Proteomes" id="UP000256686">
    <property type="component" value="Unassembled WGS sequence"/>
</dbReference>
<protein>
    <submittedName>
        <fullName evidence="1">Uncharacterized protein</fullName>
    </submittedName>
</protein>
<evidence type="ECO:0000313" key="2">
    <source>
        <dbReference type="Proteomes" id="UP000256686"/>
    </source>
</evidence>